<dbReference type="InterPro" id="IPR016171">
    <property type="entry name" value="Vanillyl_alc_oxidase_C-sub2"/>
</dbReference>
<keyword evidence="2" id="KW-0285">Flavoprotein</keyword>
<keyword evidence="3" id="KW-0274">FAD</keyword>
<dbReference type="Proteomes" id="UP001432000">
    <property type="component" value="Chromosome"/>
</dbReference>
<dbReference type="Pfam" id="PF02913">
    <property type="entry name" value="FAD-oxidase_C"/>
    <property type="match status" value="1"/>
</dbReference>
<protein>
    <submittedName>
        <fullName evidence="5">FAD-binding oxidoreductase</fullName>
    </submittedName>
</protein>
<sequence length="517" mass="54913">MSWDAWGIPENRRALSVEVESLLRTALGISPHPRADSSQNSVRLTRSRLSVERRHALEAILGAAHVSTEDAVRVHFLGGKSTLDLLARRSGTLQFAPDAVVFPANEEEVHALLRYCSDESIAVVPFGGGTSVVGGVDPVREWFDTVITISTRRMKAMTALDEVSRTATLQAGVTGPEAEQMLASHGLSLGHYPQSFAFASIGGFAATRSSGQASAGYGRFDDMVESMTVVTPIGITVCGRASASAAGPDLRQVFLGSEGTLGIITSVTVRVHPMPECTEYRSWWFPDFVSGSAAFRDLAAMTGRPTVMRLSDEAETAVNGSKDGGCIAVATFEGTRAQVEARAHMADGVVTARGGDVRSPESARRWEHERFDAPYLRDALLDAGALAETLETATSWAALASVRATISSALVGVLTEAGTPPIVMSHISHVYPTGASLYFTVVCATAEDPSTQWRTAKDAATRAMMDLGATLTHHHAVGRDHLPYMKSEVGTVGATLLRAMKVALDPASVLNPGKLIP</sequence>
<dbReference type="InterPro" id="IPR016169">
    <property type="entry name" value="FAD-bd_PCMH_sub2"/>
</dbReference>
<evidence type="ECO:0000313" key="6">
    <source>
        <dbReference type="Proteomes" id="UP001432000"/>
    </source>
</evidence>
<dbReference type="Gene3D" id="1.10.45.10">
    <property type="entry name" value="Vanillyl-alcohol Oxidase, Chain A, domain 4"/>
    <property type="match status" value="1"/>
</dbReference>
<evidence type="ECO:0000313" key="5">
    <source>
        <dbReference type="EMBL" id="WXG71647.1"/>
    </source>
</evidence>
<dbReference type="RefSeq" id="WP_338893345.1">
    <property type="nucleotide sequence ID" value="NZ_CP147846.1"/>
</dbReference>
<organism evidence="5 6">
    <name type="scientific">Rhodococcus sovatensis</name>
    <dbReference type="NCBI Taxonomy" id="1805840"/>
    <lineage>
        <taxon>Bacteria</taxon>
        <taxon>Bacillati</taxon>
        <taxon>Actinomycetota</taxon>
        <taxon>Actinomycetes</taxon>
        <taxon>Mycobacteriales</taxon>
        <taxon>Nocardiaceae</taxon>
        <taxon>Rhodococcus</taxon>
    </lineage>
</organism>
<dbReference type="InterPro" id="IPR006094">
    <property type="entry name" value="Oxid_FAD_bind_N"/>
</dbReference>
<feature type="domain" description="FAD-binding PCMH-type" evidence="4">
    <location>
        <begin position="93"/>
        <end position="274"/>
    </location>
</feature>
<proteinExistence type="inferred from homology"/>
<evidence type="ECO:0000259" key="4">
    <source>
        <dbReference type="PROSITE" id="PS51387"/>
    </source>
</evidence>
<dbReference type="PROSITE" id="PS51387">
    <property type="entry name" value="FAD_PCMH"/>
    <property type="match status" value="1"/>
</dbReference>
<dbReference type="PANTHER" id="PTHR46568:SF1">
    <property type="entry name" value="ALKYLDIHYDROXYACETONEPHOSPHATE SYNTHASE, PEROXISOMAL"/>
    <property type="match status" value="1"/>
</dbReference>
<dbReference type="InterPro" id="IPR016164">
    <property type="entry name" value="FAD-linked_Oxase-like_C"/>
</dbReference>
<gene>
    <name evidence="5" type="ORF">WDS16_11120</name>
</gene>
<dbReference type="InterPro" id="IPR025650">
    <property type="entry name" value="Alkyl-DHAP_Synthase"/>
</dbReference>
<dbReference type="SUPFAM" id="SSF56176">
    <property type="entry name" value="FAD-binding/transporter-associated domain-like"/>
    <property type="match status" value="1"/>
</dbReference>
<dbReference type="PANTHER" id="PTHR46568">
    <property type="entry name" value="ALKYLDIHYDROXYACETONEPHOSPHATE SYNTHASE, PEROXISOMAL"/>
    <property type="match status" value="1"/>
</dbReference>
<keyword evidence="6" id="KW-1185">Reference proteome</keyword>
<dbReference type="InterPro" id="IPR016166">
    <property type="entry name" value="FAD-bd_PCMH"/>
</dbReference>
<dbReference type="Gene3D" id="3.30.70.3450">
    <property type="match status" value="1"/>
</dbReference>
<dbReference type="Gene3D" id="3.30.465.10">
    <property type="match status" value="1"/>
</dbReference>
<evidence type="ECO:0000256" key="2">
    <source>
        <dbReference type="ARBA" id="ARBA00022630"/>
    </source>
</evidence>
<dbReference type="InterPro" id="IPR004113">
    <property type="entry name" value="FAD-bd_oxidored_4_C"/>
</dbReference>
<comment type="similarity">
    <text evidence="1">Belongs to the FAD-binding oxidoreductase/transferase type 4 family.</text>
</comment>
<accession>A0ABZ2PUD1</accession>
<dbReference type="InterPro" id="IPR036318">
    <property type="entry name" value="FAD-bd_PCMH-like_sf"/>
</dbReference>
<dbReference type="Gene3D" id="3.40.462.40">
    <property type="entry name" value="FAD-linked oxidase, cap domain/gating helix"/>
    <property type="match status" value="1"/>
</dbReference>
<dbReference type="SUPFAM" id="SSF55103">
    <property type="entry name" value="FAD-linked oxidases, C-terminal domain"/>
    <property type="match status" value="1"/>
</dbReference>
<name>A0ABZ2PUD1_9NOCA</name>
<dbReference type="Pfam" id="PF01565">
    <property type="entry name" value="FAD_binding_4"/>
    <property type="match status" value="1"/>
</dbReference>
<evidence type="ECO:0000256" key="3">
    <source>
        <dbReference type="ARBA" id="ARBA00022827"/>
    </source>
</evidence>
<dbReference type="EMBL" id="CP147846">
    <property type="protein sequence ID" value="WXG71647.1"/>
    <property type="molecule type" value="Genomic_DNA"/>
</dbReference>
<evidence type="ECO:0000256" key="1">
    <source>
        <dbReference type="ARBA" id="ARBA00008000"/>
    </source>
</evidence>
<reference evidence="5 6" key="1">
    <citation type="submission" date="2024-03" db="EMBL/GenBank/DDBJ databases">
        <title>Natural products discovery in diverse microorganisms through a two-stage MS feature dereplication strategy.</title>
        <authorList>
            <person name="Zhang R."/>
        </authorList>
    </citation>
    <scope>NUCLEOTIDE SEQUENCE [LARGE SCALE GENOMIC DNA]</scope>
    <source>
        <strain evidence="5 6">18930</strain>
    </source>
</reference>